<evidence type="ECO:0000256" key="7">
    <source>
        <dbReference type="RuleBase" id="RU363032"/>
    </source>
</evidence>
<dbReference type="Gene3D" id="1.10.3720.10">
    <property type="entry name" value="MetI-like"/>
    <property type="match status" value="1"/>
</dbReference>
<comment type="caution">
    <text evidence="9">The sequence shown here is derived from an EMBL/GenBank/DDBJ whole genome shotgun (WGS) entry which is preliminary data.</text>
</comment>
<protein>
    <submittedName>
        <fullName evidence="9">Inner membrane ABC transporter permease protein YcjP</fullName>
    </submittedName>
</protein>
<feature type="transmembrane region" description="Helical" evidence="7">
    <location>
        <begin position="241"/>
        <end position="262"/>
    </location>
</feature>
<dbReference type="InterPro" id="IPR000515">
    <property type="entry name" value="MetI-like"/>
</dbReference>
<evidence type="ECO:0000313" key="9">
    <source>
        <dbReference type="EMBL" id="OQA56832.1"/>
    </source>
</evidence>
<comment type="similarity">
    <text evidence="7">Belongs to the binding-protein-dependent transport system permease family.</text>
</comment>
<organism evidence="9">
    <name type="scientific">Candidatus Atribacter allofermentans</name>
    <dbReference type="NCBI Taxonomy" id="1852833"/>
    <lineage>
        <taxon>Bacteria</taxon>
        <taxon>Pseudomonadati</taxon>
        <taxon>Atribacterota</taxon>
        <taxon>Atribacteria</taxon>
        <taxon>Atribacterales</taxon>
        <taxon>Atribacteraceae</taxon>
        <taxon>Atribacter</taxon>
    </lineage>
</organism>
<feature type="transmembrane region" description="Helical" evidence="7">
    <location>
        <begin position="199"/>
        <end position="221"/>
    </location>
</feature>
<dbReference type="PANTHER" id="PTHR32243:SF18">
    <property type="entry name" value="INNER MEMBRANE ABC TRANSPORTER PERMEASE PROTEIN YCJP"/>
    <property type="match status" value="1"/>
</dbReference>
<evidence type="ECO:0000256" key="4">
    <source>
        <dbReference type="ARBA" id="ARBA00022692"/>
    </source>
</evidence>
<evidence type="ECO:0000256" key="5">
    <source>
        <dbReference type="ARBA" id="ARBA00022989"/>
    </source>
</evidence>
<evidence type="ECO:0000259" key="8">
    <source>
        <dbReference type="PROSITE" id="PS50928"/>
    </source>
</evidence>
<evidence type="ECO:0000256" key="3">
    <source>
        <dbReference type="ARBA" id="ARBA00022475"/>
    </source>
</evidence>
<sequence>MAEINRTKNIITICVIMLVLALIIWPFVYIFISSFKPLKEIMSRASFLPVDPTLKNYQTLLFARTPVRDFPRFLFNSLYVSVFTALFTLIISSISGYGIARNRRLRAGLISKFLLFIYVFPTVVLLVPIYKLFTTMNLYDNLFGLIIIYTALVSPFCTWLLVSFFENIPRELEESAGIDGAGTFTTFTRIVIPLASPGLVTAGAYAFITAWGEYMFALILITSNLKKTGPLGLATFTAEQYIEWGPLLSGSILIMIPVFILFMPVSGYFIKGFTAGAVKE</sequence>
<evidence type="ECO:0000256" key="2">
    <source>
        <dbReference type="ARBA" id="ARBA00022448"/>
    </source>
</evidence>
<keyword evidence="6 7" id="KW-0472">Membrane</keyword>
<keyword evidence="2 7" id="KW-0813">Transport</keyword>
<dbReference type="InterPro" id="IPR050901">
    <property type="entry name" value="BP-dep_ABC_trans_perm"/>
</dbReference>
<dbReference type="Pfam" id="PF00528">
    <property type="entry name" value="BPD_transp_1"/>
    <property type="match status" value="1"/>
</dbReference>
<feature type="transmembrane region" description="Helical" evidence="7">
    <location>
        <begin position="78"/>
        <end position="100"/>
    </location>
</feature>
<proteinExistence type="inferred from homology"/>
<evidence type="ECO:0000256" key="1">
    <source>
        <dbReference type="ARBA" id="ARBA00004651"/>
    </source>
</evidence>
<dbReference type="PANTHER" id="PTHR32243">
    <property type="entry name" value="MALTOSE TRANSPORT SYSTEM PERMEASE-RELATED"/>
    <property type="match status" value="1"/>
</dbReference>
<dbReference type="CDD" id="cd06261">
    <property type="entry name" value="TM_PBP2"/>
    <property type="match status" value="1"/>
</dbReference>
<comment type="subcellular location">
    <subcellularLocation>
        <location evidence="1 7">Cell membrane</location>
        <topology evidence="1 7">Multi-pass membrane protein</topology>
    </subcellularLocation>
</comment>
<dbReference type="EMBL" id="MWBQ01000108">
    <property type="protein sequence ID" value="OQA56832.1"/>
    <property type="molecule type" value="Genomic_DNA"/>
</dbReference>
<feature type="transmembrane region" description="Helical" evidence="7">
    <location>
        <begin position="112"/>
        <end position="130"/>
    </location>
</feature>
<feature type="transmembrane region" description="Helical" evidence="7">
    <location>
        <begin position="142"/>
        <end position="162"/>
    </location>
</feature>
<accession>A0A1V5SS65</accession>
<dbReference type="AlphaFoldDB" id="A0A1V5SS65"/>
<feature type="transmembrane region" description="Helical" evidence="7">
    <location>
        <begin position="12"/>
        <end position="32"/>
    </location>
</feature>
<keyword evidence="3" id="KW-1003">Cell membrane</keyword>
<reference evidence="9" key="1">
    <citation type="submission" date="2017-02" db="EMBL/GenBank/DDBJ databases">
        <title>Delving into the versatile metabolic prowess of the omnipresent phylum Bacteroidetes.</title>
        <authorList>
            <person name="Nobu M.K."/>
            <person name="Mei R."/>
            <person name="Narihiro T."/>
            <person name="Kuroda K."/>
            <person name="Liu W.-T."/>
        </authorList>
    </citation>
    <scope>NUCLEOTIDE SEQUENCE</scope>
    <source>
        <strain evidence="9">ADurb.Bin276</strain>
    </source>
</reference>
<dbReference type="GO" id="GO:0005886">
    <property type="term" value="C:plasma membrane"/>
    <property type="evidence" value="ECO:0007669"/>
    <property type="project" value="UniProtKB-SubCell"/>
</dbReference>
<dbReference type="GO" id="GO:0055085">
    <property type="term" value="P:transmembrane transport"/>
    <property type="evidence" value="ECO:0007669"/>
    <property type="project" value="InterPro"/>
</dbReference>
<evidence type="ECO:0000256" key="6">
    <source>
        <dbReference type="ARBA" id="ARBA00023136"/>
    </source>
</evidence>
<dbReference type="SUPFAM" id="SSF161098">
    <property type="entry name" value="MetI-like"/>
    <property type="match status" value="1"/>
</dbReference>
<dbReference type="InterPro" id="IPR035906">
    <property type="entry name" value="MetI-like_sf"/>
</dbReference>
<feature type="domain" description="ABC transmembrane type-1" evidence="8">
    <location>
        <begin position="74"/>
        <end position="265"/>
    </location>
</feature>
<keyword evidence="5 7" id="KW-1133">Transmembrane helix</keyword>
<name>A0A1V5SS65_9BACT</name>
<dbReference type="PROSITE" id="PS50928">
    <property type="entry name" value="ABC_TM1"/>
    <property type="match status" value="1"/>
</dbReference>
<dbReference type="Proteomes" id="UP000485569">
    <property type="component" value="Unassembled WGS sequence"/>
</dbReference>
<gene>
    <name evidence="9" type="primary">ycjP_7</name>
    <name evidence="9" type="ORF">BWY41_01440</name>
</gene>
<keyword evidence="4 7" id="KW-0812">Transmembrane</keyword>